<organism evidence="2 3">
    <name type="scientific">Dreissena polymorpha</name>
    <name type="common">Zebra mussel</name>
    <name type="synonym">Mytilus polymorpha</name>
    <dbReference type="NCBI Taxonomy" id="45954"/>
    <lineage>
        <taxon>Eukaryota</taxon>
        <taxon>Metazoa</taxon>
        <taxon>Spiralia</taxon>
        <taxon>Lophotrochozoa</taxon>
        <taxon>Mollusca</taxon>
        <taxon>Bivalvia</taxon>
        <taxon>Autobranchia</taxon>
        <taxon>Heteroconchia</taxon>
        <taxon>Euheterodonta</taxon>
        <taxon>Imparidentia</taxon>
        <taxon>Neoheterodontei</taxon>
        <taxon>Myida</taxon>
        <taxon>Dreissenoidea</taxon>
        <taxon>Dreissenidae</taxon>
        <taxon>Dreissena</taxon>
    </lineage>
</organism>
<accession>A0A9D4GXL5</accession>
<keyword evidence="3" id="KW-1185">Reference proteome</keyword>
<name>A0A9D4GXL5_DREPO</name>
<comment type="caution">
    <text evidence="2">The sequence shown here is derived from an EMBL/GenBank/DDBJ whole genome shotgun (WGS) entry which is preliminary data.</text>
</comment>
<gene>
    <name evidence="2" type="ORF">DPMN_127420</name>
</gene>
<reference evidence="2" key="2">
    <citation type="submission" date="2020-11" db="EMBL/GenBank/DDBJ databases">
        <authorList>
            <person name="McCartney M.A."/>
            <person name="Auch B."/>
            <person name="Kono T."/>
            <person name="Mallez S."/>
            <person name="Becker A."/>
            <person name="Gohl D.M."/>
            <person name="Silverstein K.A.T."/>
            <person name="Koren S."/>
            <person name="Bechman K.B."/>
            <person name="Herman A."/>
            <person name="Abrahante J.E."/>
            <person name="Garbe J."/>
        </authorList>
    </citation>
    <scope>NUCLEOTIDE SEQUENCE</scope>
    <source>
        <strain evidence="2">Duluth1</strain>
        <tissue evidence="2">Whole animal</tissue>
    </source>
</reference>
<dbReference type="Proteomes" id="UP000828390">
    <property type="component" value="Unassembled WGS sequence"/>
</dbReference>
<dbReference type="AlphaFoldDB" id="A0A9D4GXL5"/>
<evidence type="ECO:0000256" key="1">
    <source>
        <dbReference type="SAM" id="Phobius"/>
    </source>
</evidence>
<feature type="transmembrane region" description="Helical" evidence="1">
    <location>
        <begin position="47"/>
        <end position="66"/>
    </location>
</feature>
<keyword evidence="1" id="KW-0812">Transmembrane</keyword>
<proteinExistence type="predicted"/>
<feature type="transmembrane region" description="Helical" evidence="1">
    <location>
        <begin position="7"/>
        <end position="27"/>
    </location>
</feature>
<evidence type="ECO:0000313" key="2">
    <source>
        <dbReference type="EMBL" id="KAH3825541.1"/>
    </source>
</evidence>
<sequence>MAMKVVAVMVVVAAAVVVLVVAVYVWYRCGYCDGDMGSYCDGNRTVVVAMILVIAASNVAVVFNVFEKSGTKNVPMMVIYDADTNCDDNHDNDNDFWIINVRNGRLIIHKF</sequence>
<protein>
    <recommendedName>
        <fullName evidence="4">Transmembrane protein</fullName>
    </recommendedName>
</protein>
<dbReference type="EMBL" id="JAIWYP010000005">
    <property type="protein sequence ID" value="KAH3825541.1"/>
    <property type="molecule type" value="Genomic_DNA"/>
</dbReference>
<reference evidence="2" key="1">
    <citation type="journal article" date="2019" name="bioRxiv">
        <title>The Genome of the Zebra Mussel, Dreissena polymorpha: A Resource for Invasive Species Research.</title>
        <authorList>
            <person name="McCartney M.A."/>
            <person name="Auch B."/>
            <person name="Kono T."/>
            <person name="Mallez S."/>
            <person name="Zhang Y."/>
            <person name="Obille A."/>
            <person name="Becker A."/>
            <person name="Abrahante J.E."/>
            <person name="Garbe J."/>
            <person name="Badalamenti J.P."/>
            <person name="Herman A."/>
            <person name="Mangelson H."/>
            <person name="Liachko I."/>
            <person name="Sullivan S."/>
            <person name="Sone E.D."/>
            <person name="Koren S."/>
            <person name="Silverstein K.A.T."/>
            <person name="Beckman K.B."/>
            <person name="Gohl D.M."/>
        </authorList>
    </citation>
    <scope>NUCLEOTIDE SEQUENCE</scope>
    <source>
        <strain evidence="2">Duluth1</strain>
        <tissue evidence="2">Whole animal</tissue>
    </source>
</reference>
<evidence type="ECO:0008006" key="4">
    <source>
        <dbReference type="Google" id="ProtNLM"/>
    </source>
</evidence>
<keyword evidence="1" id="KW-1133">Transmembrane helix</keyword>
<keyword evidence="1" id="KW-0472">Membrane</keyword>
<evidence type="ECO:0000313" key="3">
    <source>
        <dbReference type="Proteomes" id="UP000828390"/>
    </source>
</evidence>